<sequence>MGLFAVSLLRLCSIQYLVCCLIKDLMIRIASSSCPREGKKVMCSLDQISTPPLGEGPSTFAIFSVLSPRSLTLPLSPWIYPNPRHILPLEAWSS</sequence>
<organism evidence="2 3">
    <name type="scientific">Populus trichocarpa</name>
    <name type="common">Western balsam poplar</name>
    <name type="synonym">Populus balsamifera subsp. trichocarpa</name>
    <dbReference type="NCBI Taxonomy" id="3694"/>
    <lineage>
        <taxon>Eukaryota</taxon>
        <taxon>Viridiplantae</taxon>
        <taxon>Streptophyta</taxon>
        <taxon>Embryophyta</taxon>
        <taxon>Tracheophyta</taxon>
        <taxon>Spermatophyta</taxon>
        <taxon>Magnoliopsida</taxon>
        <taxon>eudicotyledons</taxon>
        <taxon>Gunneridae</taxon>
        <taxon>Pentapetalae</taxon>
        <taxon>rosids</taxon>
        <taxon>fabids</taxon>
        <taxon>Malpighiales</taxon>
        <taxon>Salicaceae</taxon>
        <taxon>Saliceae</taxon>
        <taxon>Populus</taxon>
    </lineage>
</organism>
<evidence type="ECO:0000313" key="2">
    <source>
        <dbReference type="EMBL" id="PNT12496.1"/>
    </source>
</evidence>
<name>A0A2K1YHJ3_POPTR</name>
<protein>
    <recommendedName>
        <fullName evidence="4">Secreted protein</fullName>
    </recommendedName>
</protein>
<dbReference type="AlphaFoldDB" id="A0A2K1YHJ3"/>
<gene>
    <name evidence="2" type="ORF">POPTR_011G088900</name>
</gene>
<dbReference type="InParanoid" id="A0A2K1YHJ3"/>
<dbReference type="EMBL" id="CM009300">
    <property type="protein sequence ID" value="PNT12496.1"/>
    <property type="molecule type" value="Genomic_DNA"/>
</dbReference>
<accession>A0A2K1YHJ3</accession>
<evidence type="ECO:0008006" key="4">
    <source>
        <dbReference type="Google" id="ProtNLM"/>
    </source>
</evidence>
<evidence type="ECO:0000313" key="3">
    <source>
        <dbReference type="Proteomes" id="UP000006729"/>
    </source>
</evidence>
<reference evidence="2 3" key="1">
    <citation type="journal article" date="2006" name="Science">
        <title>The genome of black cottonwood, Populus trichocarpa (Torr. &amp; Gray).</title>
        <authorList>
            <person name="Tuskan G.A."/>
            <person name="Difazio S."/>
            <person name="Jansson S."/>
            <person name="Bohlmann J."/>
            <person name="Grigoriev I."/>
            <person name="Hellsten U."/>
            <person name="Putnam N."/>
            <person name="Ralph S."/>
            <person name="Rombauts S."/>
            <person name="Salamov A."/>
            <person name="Schein J."/>
            <person name="Sterck L."/>
            <person name="Aerts A."/>
            <person name="Bhalerao R.R."/>
            <person name="Bhalerao R.P."/>
            <person name="Blaudez D."/>
            <person name="Boerjan W."/>
            <person name="Brun A."/>
            <person name="Brunner A."/>
            <person name="Busov V."/>
            <person name="Campbell M."/>
            <person name="Carlson J."/>
            <person name="Chalot M."/>
            <person name="Chapman J."/>
            <person name="Chen G.L."/>
            <person name="Cooper D."/>
            <person name="Coutinho P.M."/>
            <person name="Couturier J."/>
            <person name="Covert S."/>
            <person name="Cronk Q."/>
            <person name="Cunningham R."/>
            <person name="Davis J."/>
            <person name="Degroeve S."/>
            <person name="Dejardin A."/>
            <person name="Depamphilis C."/>
            <person name="Detter J."/>
            <person name="Dirks B."/>
            <person name="Dubchak I."/>
            <person name="Duplessis S."/>
            <person name="Ehlting J."/>
            <person name="Ellis B."/>
            <person name="Gendler K."/>
            <person name="Goodstein D."/>
            <person name="Gribskov M."/>
            <person name="Grimwood J."/>
            <person name="Groover A."/>
            <person name="Gunter L."/>
            <person name="Hamberger B."/>
            <person name="Heinze B."/>
            <person name="Helariutta Y."/>
            <person name="Henrissat B."/>
            <person name="Holligan D."/>
            <person name="Holt R."/>
            <person name="Huang W."/>
            <person name="Islam-Faridi N."/>
            <person name="Jones S."/>
            <person name="Jones-Rhoades M."/>
            <person name="Jorgensen R."/>
            <person name="Joshi C."/>
            <person name="Kangasjarvi J."/>
            <person name="Karlsson J."/>
            <person name="Kelleher C."/>
            <person name="Kirkpatrick R."/>
            <person name="Kirst M."/>
            <person name="Kohler A."/>
            <person name="Kalluri U."/>
            <person name="Larimer F."/>
            <person name="Leebens-Mack J."/>
            <person name="Leple J.C."/>
            <person name="Locascio P."/>
            <person name="Lou Y."/>
            <person name="Lucas S."/>
            <person name="Martin F."/>
            <person name="Montanini B."/>
            <person name="Napoli C."/>
            <person name="Nelson D.R."/>
            <person name="Nelson C."/>
            <person name="Nieminen K."/>
            <person name="Nilsson O."/>
            <person name="Pereda V."/>
            <person name="Peter G."/>
            <person name="Philippe R."/>
            <person name="Pilate G."/>
            <person name="Poliakov A."/>
            <person name="Razumovskaya J."/>
            <person name="Richardson P."/>
            <person name="Rinaldi C."/>
            <person name="Ritland K."/>
            <person name="Rouze P."/>
            <person name="Ryaboy D."/>
            <person name="Schmutz J."/>
            <person name="Schrader J."/>
            <person name="Segerman B."/>
            <person name="Shin H."/>
            <person name="Siddiqui A."/>
            <person name="Sterky F."/>
            <person name="Terry A."/>
            <person name="Tsai C.J."/>
            <person name="Uberbacher E."/>
            <person name="Unneberg P."/>
            <person name="Vahala J."/>
            <person name="Wall K."/>
            <person name="Wessler S."/>
            <person name="Yang G."/>
            <person name="Yin T."/>
            <person name="Douglas C."/>
            <person name="Marra M."/>
            <person name="Sandberg G."/>
            <person name="Van de Peer Y."/>
            <person name="Rokhsar D."/>
        </authorList>
    </citation>
    <scope>NUCLEOTIDE SEQUENCE [LARGE SCALE GENOMIC DNA]</scope>
    <source>
        <strain evidence="3">cv. Nisqually</strain>
    </source>
</reference>
<dbReference type="Proteomes" id="UP000006729">
    <property type="component" value="Chromosome 11"/>
</dbReference>
<evidence type="ECO:0000256" key="1">
    <source>
        <dbReference type="SAM" id="SignalP"/>
    </source>
</evidence>
<keyword evidence="3" id="KW-1185">Reference proteome</keyword>
<proteinExistence type="predicted"/>
<feature type="signal peptide" evidence="1">
    <location>
        <begin position="1"/>
        <end position="19"/>
    </location>
</feature>
<keyword evidence="1" id="KW-0732">Signal</keyword>
<feature type="chain" id="PRO_5014340362" description="Secreted protein" evidence="1">
    <location>
        <begin position="20"/>
        <end position="94"/>
    </location>
</feature>